<dbReference type="EMBL" id="ANIY01000185">
    <property type="protein sequence ID" value="ETP54168.1"/>
    <property type="molecule type" value="Genomic_DNA"/>
</dbReference>
<name>W3A3K0_PHYNI</name>
<sequence length="84" mass="9564">MHLPQWNAIFLQCVSPSDVAVAGKAGEKMVQRLIESKLKNLAKVRLDAEKKIAEMRMKHETMLSRQKVKKTGYSDDEVNEILPL</sequence>
<evidence type="ECO:0000313" key="2">
    <source>
        <dbReference type="Proteomes" id="UP000018948"/>
    </source>
</evidence>
<proteinExistence type="predicted"/>
<comment type="caution">
    <text evidence="1">The sequence shown here is derived from an EMBL/GenBank/DDBJ whole genome shotgun (WGS) entry which is preliminary data.</text>
</comment>
<organism evidence="1 2">
    <name type="scientific">Phytophthora nicotianae P10297</name>
    <dbReference type="NCBI Taxonomy" id="1317064"/>
    <lineage>
        <taxon>Eukaryota</taxon>
        <taxon>Sar</taxon>
        <taxon>Stramenopiles</taxon>
        <taxon>Oomycota</taxon>
        <taxon>Peronosporomycetes</taxon>
        <taxon>Peronosporales</taxon>
        <taxon>Peronosporaceae</taxon>
        <taxon>Phytophthora</taxon>
    </lineage>
</organism>
<reference evidence="1 2" key="1">
    <citation type="submission" date="2013-11" db="EMBL/GenBank/DDBJ databases">
        <title>The Genome Sequence of Phytophthora parasitica P10297.</title>
        <authorList>
            <consortium name="The Broad Institute Genomics Platform"/>
            <person name="Russ C."/>
            <person name="Tyler B."/>
            <person name="Panabieres F."/>
            <person name="Shan W."/>
            <person name="Tripathy S."/>
            <person name="Grunwald N."/>
            <person name="Machado M."/>
            <person name="Johnson C.S."/>
            <person name="Walker B."/>
            <person name="Young S.K."/>
            <person name="Zeng Q."/>
            <person name="Gargeya S."/>
            <person name="Fitzgerald M."/>
            <person name="Haas B."/>
            <person name="Abouelleil A."/>
            <person name="Allen A.W."/>
            <person name="Alvarado L."/>
            <person name="Arachchi H.M."/>
            <person name="Berlin A.M."/>
            <person name="Chapman S.B."/>
            <person name="Gainer-Dewar J."/>
            <person name="Goldberg J."/>
            <person name="Griggs A."/>
            <person name="Gujja S."/>
            <person name="Hansen M."/>
            <person name="Howarth C."/>
            <person name="Imamovic A."/>
            <person name="Ireland A."/>
            <person name="Larimer J."/>
            <person name="McCowan C."/>
            <person name="Murphy C."/>
            <person name="Pearson M."/>
            <person name="Poon T.W."/>
            <person name="Priest M."/>
            <person name="Roberts A."/>
            <person name="Saif S."/>
            <person name="Shea T."/>
            <person name="Sisk P."/>
            <person name="Sykes S."/>
            <person name="Wortman J."/>
            <person name="Nusbaum C."/>
            <person name="Birren B."/>
        </authorList>
    </citation>
    <scope>NUCLEOTIDE SEQUENCE [LARGE SCALE GENOMIC DNA]</scope>
    <source>
        <strain evidence="1 2">P10297</strain>
    </source>
</reference>
<dbReference type="Proteomes" id="UP000018948">
    <property type="component" value="Unassembled WGS sequence"/>
</dbReference>
<gene>
    <name evidence="1" type="ORF">F442_01029</name>
</gene>
<accession>W3A3K0</accession>
<dbReference type="AlphaFoldDB" id="W3A3K0"/>
<protein>
    <submittedName>
        <fullName evidence="1">Uncharacterized protein</fullName>
    </submittedName>
</protein>
<evidence type="ECO:0000313" key="1">
    <source>
        <dbReference type="EMBL" id="ETP54168.1"/>
    </source>
</evidence>